<dbReference type="OrthoDB" id="410267at2759"/>
<proteinExistence type="predicted"/>
<evidence type="ECO:0000313" key="3">
    <source>
        <dbReference type="WBParaSite" id="TTAC_0000558001-mRNA-1"/>
    </source>
</evidence>
<evidence type="ECO:0000313" key="2">
    <source>
        <dbReference type="Proteomes" id="UP000274429"/>
    </source>
</evidence>
<gene>
    <name evidence="1" type="ORF">TTAC_LOCUS5567</name>
</gene>
<dbReference type="Proteomes" id="UP000274429">
    <property type="component" value="Unassembled WGS sequence"/>
</dbReference>
<dbReference type="STRING" id="6205.A0A0R3WXU0"/>
<dbReference type="AlphaFoldDB" id="A0A0R3WXU0"/>
<name>A0A0R3WXU0_HYDTA</name>
<reference evidence="3" key="1">
    <citation type="submission" date="2017-02" db="UniProtKB">
        <authorList>
            <consortium name="WormBaseParasite"/>
        </authorList>
    </citation>
    <scope>IDENTIFICATION</scope>
</reference>
<accession>A0A0R3WXU0</accession>
<evidence type="ECO:0000313" key="1">
    <source>
        <dbReference type="EMBL" id="VDM27236.1"/>
    </source>
</evidence>
<protein>
    <submittedName>
        <fullName evidence="3">HIG1 domain-containing protein</fullName>
    </submittedName>
</protein>
<dbReference type="WBParaSite" id="TTAC_0000558001-mRNA-1">
    <property type="protein sequence ID" value="TTAC_0000558001-mRNA-1"/>
    <property type="gene ID" value="TTAC_0000558001"/>
</dbReference>
<dbReference type="EMBL" id="UYWX01008013">
    <property type="protein sequence ID" value="VDM27236.1"/>
    <property type="molecule type" value="Genomic_DNA"/>
</dbReference>
<keyword evidence="2" id="KW-1185">Reference proteome</keyword>
<reference evidence="1 2" key="2">
    <citation type="submission" date="2018-11" db="EMBL/GenBank/DDBJ databases">
        <authorList>
            <consortium name="Pathogen Informatics"/>
        </authorList>
    </citation>
    <scope>NUCLEOTIDE SEQUENCE [LARGE SCALE GENOMIC DNA]</scope>
</reference>
<sequence length="104" mass="11227">MRVEGGGAYGHPMVVSTRASSAFPLILTKMFDDETMLQRVPKCLYIVGGIMAGLQLLGCIFVRPRPEEGGTNELAVHHSAGLNLHSLSVSSTQPPRAITWFGFV</sequence>
<organism evidence="3">
    <name type="scientific">Hydatigena taeniaeformis</name>
    <name type="common">Feline tapeworm</name>
    <name type="synonym">Taenia taeniaeformis</name>
    <dbReference type="NCBI Taxonomy" id="6205"/>
    <lineage>
        <taxon>Eukaryota</taxon>
        <taxon>Metazoa</taxon>
        <taxon>Spiralia</taxon>
        <taxon>Lophotrochozoa</taxon>
        <taxon>Platyhelminthes</taxon>
        <taxon>Cestoda</taxon>
        <taxon>Eucestoda</taxon>
        <taxon>Cyclophyllidea</taxon>
        <taxon>Taeniidae</taxon>
        <taxon>Hydatigera</taxon>
    </lineage>
</organism>